<dbReference type="PANTHER" id="PTHR21014">
    <property type="entry name" value="PHOSPHATIDYLINOSITOL-4,5-BISPHOSPHATE 4-PHOSPHATASE"/>
    <property type="match status" value="1"/>
</dbReference>
<dbReference type="GO" id="GO:0031902">
    <property type="term" value="C:late endosome membrane"/>
    <property type="evidence" value="ECO:0007669"/>
    <property type="project" value="UniProtKB-SubCell"/>
</dbReference>
<dbReference type="GO" id="GO:0034597">
    <property type="term" value="F:phosphatidylinositol-4,5-bisphosphate 4-phosphatase activity"/>
    <property type="evidence" value="ECO:0007669"/>
    <property type="project" value="UniProtKB-EC"/>
</dbReference>
<dbReference type="Proteomes" id="UP000515145">
    <property type="component" value="Chromosome 4"/>
</dbReference>
<accession>A0A6P7IAR9</accession>
<evidence type="ECO:0000313" key="13">
    <source>
        <dbReference type="RefSeq" id="XP_028259967.1"/>
    </source>
</evidence>
<keyword evidence="6 11" id="KW-0967">Endosome</keyword>
<dbReference type="InterPro" id="IPR019178">
    <property type="entry name" value="PtdIns-P2-Ptase"/>
</dbReference>
<comment type="function">
    <text evidence="11">Catalyzes the hydrolysis of phosphatidylinositol-4,5-bisphosphate (PtdIns-4,5-P2) to phosphatidylinositol-4-phosphate (PtdIns-4-P).</text>
</comment>
<reference evidence="13" key="1">
    <citation type="submission" date="2025-08" db="UniProtKB">
        <authorList>
            <consortium name="RefSeq"/>
        </authorList>
    </citation>
    <scope>IDENTIFICATION</scope>
</reference>
<evidence type="ECO:0000256" key="4">
    <source>
        <dbReference type="ARBA" id="ARBA00012936"/>
    </source>
</evidence>
<protein>
    <recommendedName>
        <fullName evidence="4 11">Phosphatidylinositol-4,5-bisphosphate 4-phosphatase</fullName>
        <ecNumber evidence="4 11">3.1.3.78</ecNumber>
    </recommendedName>
</protein>
<dbReference type="Pfam" id="PF09788">
    <property type="entry name" value="Tmemb_55A"/>
    <property type="match status" value="1"/>
</dbReference>
<evidence type="ECO:0000256" key="3">
    <source>
        <dbReference type="ARBA" id="ARBA00004155"/>
    </source>
</evidence>
<dbReference type="OrthoDB" id="9939933at2759"/>
<keyword evidence="8 11" id="KW-1133">Transmembrane helix</keyword>
<evidence type="ECO:0000313" key="12">
    <source>
        <dbReference type="Proteomes" id="UP000515145"/>
    </source>
</evidence>
<dbReference type="EC" id="3.1.3.78" evidence="4 11"/>
<dbReference type="RefSeq" id="XP_028259967.1">
    <property type="nucleotide sequence ID" value="XM_028404166.1"/>
</dbReference>
<gene>
    <name evidence="13" type="primary">LOC114434777</name>
</gene>
<name>A0A6P7IAR9_9TELE</name>
<keyword evidence="10 11" id="KW-0458">Lysosome</keyword>
<dbReference type="InParanoid" id="A0A6P7IAR9"/>
<dbReference type="GeneID" id="114434777"/>
<dbReference type="GO" id="GO:0046856">
    <property type="term" value="P:phosphatidylinositol dephosphorylation"/>
    <property type="evidence" value="ECO:0007669"/>
    <property type="project" value="InterPro"/>
</dbReference>
<evidence type="ECO:0000256" key="10">
    <source>
        <dbReference type="ARBA" id="ARBA00023228"/>
    </source>
</evidence>
<keyword evidence="12" id="KW-1185">Reference proteome</keyword>
<evidence type="ECO:0000256" key="2">
    <source>
        <dbReference type="ARBA" id="ARBA00004107"/>
    </source>
</evidence>
<dbReference type="GO" id="GO:0005886">
    <property type="term" value="C:plasma membrane"/>
    <property type="evidence" value="ECO:0007669"/>
    <property type="project" value="TreeGrafter"/>
</dbReference>
<dbReference type="GO" id="GO:0005765">
    <property type="term" value="C:lysosomal membrane"/>
    <property type="evidence" value="ECO:0007669"/>
    <property type="project" value="UniProtKB-SubCell"/>
</dbReference>
<evidence type="ECO:0000256" key="5">
    <source>
        <dbReference type="ARBA" id="ARBA00022692"/>
    </source>
</evidence>
<organism evidence="12 13">
    <name type="scientific">Parambassis ranga</name>
    <name type="common">Indian glassy fish</name>
    <dbReference type="NCBI Taxonomy" id="210632"/>
    <lineage>
        <taxon>Eukaryota</taxon>
        <taxon>Metazoa</taxon>
        <taxon>Chordata</taxon>
        <taxon>Craniata</taxon>
        <taxon>Vertebrata</taxon>
        <taxon>Euteleostomi</taxon>
        <taxon>Actinopterygii</taxon>
        <taxon>Neopterygii</taxon>
        <taxon>Teleostei</taxon>
        <taxon>Neoteleostei</taxon>
        <taxon>Acanthomorphata</taxon>
        <taxon>Ovalentaria</taxon>
        <taxon>Ambassidae</taxon>
        <taxon>Parambassis</taxon>
    </lineage>
</organism>
<feature type="transmembrane region" description="Helical" evidence="11">
    <location>
        <begin position="188"/>
        <end position="206"/>
    </location>
</feature>
<evidence type="ECO:0000256" key="9">
    <source>
        <dbReference type="ARBA" id="ARBA00023136"/>
    </source>
</evidence>
<keyword evidence="7 11" id="KW-0378">Hydrolase</keyword>
<dbReference type="GO" id="GO:0030670">
    <property type="term" value="C:phagocytic vesicle membrane"/>
    <property type="evidence" value="ECO:0007669"/>
    <property type="project" value="TreeGrafter"/>
</dbReference>
<evidence type="ECO:0000256" key="1">
    <source>
        <dbReference type="ARBA" id="ARBA00001261"/>
    </source>
</evidence>
<keyword evidence="5 11" id="KW-0812">Transmembrane</keyword>
<comment type="catalytic activity">
    <reaction evidence="1 11">
        <text>a 1,2-diacyl-sn-glycero-3-phospho-(1D-myo-inositol-4,5-bisphosphate) + H2O = a 1,2-diacyl-sn-glycero-3-phospho-(1D-myo-inositol-5-phosphate) + phosphate</text>
        <dbReference type="Rhea" id="RHEA:25674"/>
        <dbReference type="ChEBI" id="CHEBI:15377"/>
        <dbReference type="ChEBI" id="CHEBI:43474"/>
        <dbReference type="ChEBI" id="CHEBI:57795"/>
        <dbReference type="ChEBI" id="CHEBI:58456"/>
        <dbReference type="EC" id="3.1.3.78"/>
    </reaction>
</comment>
<sequence>MADDEKAPLLSGGTAGAVVDGSAVEVDASSAIPSASSHEQRPPPYSPLPADGSSWVKCGVCPSKIYLDAQSNQHLVKCPTCTEATPVKNPPAGKKYIRCPCNCLLICKATSQRVACPRPSCKRIIDLGAAGFGSNVVSAALQPGGFRVKCGHCSQIFLWNDTTNTKRARCPHCRKVSFVGGRYPWRRFVYFFMFGLFFAVLTAIIAGSTWSEARDNGAIYFVWVLTMILCVVSFGWAVYWVRIKISEPIQHYT</sequence>
<feature type="transmembrane region" description="Helical" evidence="11">
    <location>
        <begin position="218"/>
        <end position="241"/>
    </location>
</feature>
<evidence type="ECO:0000256" key="7">
    <source>
        <dbReference type="ARBA" id="ARBA00022801"/>
    </source>
</evidence>
<comment type="subcellular location">
    <subcellularLocation>
        <location evidence="2 11">Late endosome membrane</location>
        <topology evidence="2 11">Multi-pass membrane protein</topology>
    </subcellularLocation>
    <subcellularLocation>
        <location evidence="3 11">Lysosome membrane</location>
        <topology evidence="3 11">Multi-pass membrane protein</topology>
    </subcellularLocation>
</comment>
<dbReference type="AlphaFoldDB" id="A0A6P7IAR9"/>
<keyword evidence="9 11" id="KW-0472">Membrane</keyword>
<evidence type="ECO:0000256" key="11">
    <source>
        <dbReference type="RuleBase" id="RU365008"/>
    </source>
</evidence>
<proteinExistence type="predicted"/>
<evidence type="ECO:0000256" key="6">
    <source>
        <dbReference type="ARBA" id="ARBA00022753"/>
    </source>
</evidence>
<dbReference type="PANTHER" id="PTHR21014:SF2">
    <property type="entry name" value="TYPE 1 PHOSPHATIDYLINOSITOL 4,5-BISPHOSPHATE 4-PHOSPHATASE"/>
    <property type="match status" value="1"/>
</dbReference>
<evidence type="ECO:0000256" key="8">
    <source>
        <dbReference type="ARBA" id="ARBA00022989"/>
    </source>
</evidence>